<name>A0ABS9UBG8_9BACL</name>
<dbReference type="InterPro" id="IPR052922">
    <property type="entry name" value="Cytidylate_Kinase-2"/>
</dbReference>
<protein>
    <submittedName>
        <fullName evidence="1">DNA topology modulation protein FlaR</fullName>
    </submittedName>
</protein>
<dbReference type="PANTHER" id="PTHR37816:SF2">
    <property type="entry name" value="DNA TOPOLOGY MODULATION PROTEIN FLAR-RELATED PROTEIN"/>
    <property type="match status" value="1"/>
</dbReference>
<gene>
    <name evidence="1" type="ORF">LZ480_06115</name>
</gene>
<dbReference type="RefSeq" id="WP_241368493.1">
    <property type="nucleotide sequence ID" value="NZ_JAKZFC010000001.1"/>
</dbReference>
<accession>A0ABS9UBG8</accession>
<dbReference type="InterPro" id="IPR027417">
    <property type="entry name" value="P-loop_NTPase"/>
</dbReference>
<comment type="caution">
    <text evidence="1">The sequence shown here is derived from an EMBL/GenBank/DDBJ whole genome shotgun (WGS) entry which is preliminary data.</text>
</comment>
<evidence type="ECO:0000313" key="2">
    <source>
        <dbReference type="Proteomes" id="UP001316087"/>
    </source>
</evidence>
<dbReference type="SUPFAM" id="SSF52540">
    <property type="entry name" value="P-loop containing nucleoside triphosphate hydrolases"/>
    <property type="match status" value="1"/>
</dbReference>
<evidence type="ECO:0000313" key="1">
    <source>
        <dbReference type="EMBL" id="MCH7321465.1"/>
    </source>
</evidence>
<keyword evidence="2" id="KW-1185">Reference proteome</keyword>
<dbReference type="PANTHER" id="PTHR37816">
    <property type="entry name" value="YALI0E33011P"/>
    <property type="match status" value="1"/>
</dbReference>
<dbReference type="Proteomes" id="UP001316087">
    <property type="component" value="Unassembled WGS sequence"/>
</dbReference>
<organism evidence="1 2">
    <name type="scientific">Solibacillus palustris</name>
    <dbReference type="NCBI Taxonomy" id="2908203"/>
    <lineage>
        <taxon>Bacteria</taxon>
        <taxon>Bacillati</taxon>
        <taxon>Bacillota</taxon>
        <taxon>Bacilli</taxon>
        <taxon>Bacillales</taxon>
        <taxon>Caryophanaceae</taxon>
        <taxon>Solibacillus</taxon>
    </lineage>
</organism>
<dbReference type="Gene3D" id="3.40.50.300">
    <property type="entry name" value="P-loop containing nucleotide triphosphate hydrolases"/>
    <property type="match status" value="1"/>
</dbReference>
<proteinExistence type="predicted"/>
<sequence length="174" mass="20848">MKKQTIQKIHIYGSVGSGKTTLAKKLSEITGIPYYEIDNAVWIRYPSGDIRRTDQEIERNLQSIVQTNSWIIEGVHTKDWVNQSWQHADVIVFLNTSYFTRTLRIIKRFIKQKLGIEKANYQPSFKLFLNMFKWNKQFEKVDKVRFLQITEMYKEKQIIINNRQDLNNWMNSLR</sequence>
<dbReference type="EMBL" id="JAKZFC010000001">
    <property type="protein sequence ID" value="MCH7321465.1"/>
    <property type="molecule type" value="Genomic_DNA"/>
</dbReference>
<reference evidence="1 2" key="1">
    <citation type="submission" date="2022-03" db="EMBL/GenBank/DDBJ databases">
        <authorList>
            <person name="Jo J.-H."/>
            <person name="Im W.-T."/>
        </authorList>
    </citation>
    <scope>NUCLEOTIDE SEQUENCE [LARGE SCALE GENOMIC DNA]</scope>
    <source>
        <strain evidence="1 2">MA9</strain>
    </source>
</reference>